<dbReference type="PANTHER" id="PTHR35008">
    <property type="entry name" value="BLL4482 PROTEIN-RELATED"/>
    <property type="match status" value="1"/>
</dbReference>
<dbReference type="Gene3D" id="3.30.365.10">
    <property type="entry name" value="Aldehyde oxidase/xanthine dehydrogenase, molybdopterin binding domain"/>
    <property type="match status" value="1"/>
</dbReference>
<dbReference type="AlphaFoldDB" id="A0A0U1Q0E8"/>
<reference evidence="7 8" key="1">
    <citation type="submission" date="2015-05" db="EMBL/GenBank/DDBJ databases">
        <title>Draft genome sequence of Lampropedia sp. CT6, isolated from the microbial mat of a hot water spring, located at Manikaran, India.</title>
        <authorList>
            <person name="Tripathi C."/>
            <person name="Rani P."/>
            <person name="Mahato N.K."/>
            <person name="Lal R."/>
        </authorList>
    </citation>
    <scope>NUCLEOTIDE SEQUENCE [LARGE SCALE GENOMIC DNA]</scope>
    <source>
        <strain evidence="7 8">CT6</strain>
    </source>
</reference>
<dbReference type="GO" id="GO:0020037">
    <property type="term" value="F:heme binding"/>
    <property type="evidence" value="ECO:0007669"/>
    <property type="project" value="InterPro"/>
</dbReference>
<evidence type="ECO:0000256" key="3">
    <source>
        <dbReference type="ARBA" id="ARBA00023004"/>
    </source>
</evidence>
<dbReference type="InterPro" id="IPR051459">
    <property type="entry name" value="Cytochrome_c-type_DH"/>
</dbReference>
<feature type="domain" description="Cytochrome c" evidence="6">
    <location>
        <begin position="583"/>
        <end position="686"/>
    </location>
</feature>
<evidence type="ECO:0000256" key="4">
    <source>
        <dbReference type="PROSITE-ProRule" id="PRU00433"/>
    </source>
</evidence>
<dbReference type="PROSITE" id="PS51007">
    <property type="entry name" value="CYTC"/>
    <property type="match status" value="3"/>
</dbReference>
<evidence type="ECO:0000256" key="1">
    <source>
        <dbReference type="ARBA" id="ARBA00022617"/>
    </source>
</evidence>
<dbReference type="OrthoDB" id="9809720at2"/>
<dbReference type="InterPro" id="IPR036909">
    <property type="entry name" value="Cyt_c-like_dom_sf"/>
</dbReference>
<dbReference type="RefSeq" id="WP_046741458.1">
    <property type="nucleotide sequence ID" value="NZ_LBNQ01000021.1"/>
</dbReference>
<dbReference type="GO" id="GO:0009055">
    <property type="term" value="F:electron transfer activity"/>
    <property type="evidence" value="ECO:0007669"/>
    <property type="project" value="InterPro"/>
</dbReference>
<comment type="caution">
    <text evidence="7">The sequence shown here is derived from an EMBL/GenBank/DDBJ whole genome shotgun (WGS) entry which is preliminary data.</text>
</comment>
<keyword evidence="8" id="KW-1185">Reference proteome</keyword>
<keyword evidence="2 4" id="KW-0479">Metal-binding</keyword>
<organism evidence="7 8">
    <name type="scientific">Lampropedia cohaerens</name>
    <dbReference type="NCBI Taxonomy" id="1610491"/>
    <lineage>
        <taxon>Bacteria</taxon>
        <taxon>Pseudomonadati</taxon>
        <taxon>Pseudomonadota</taxon>
        <taxon>Betaproteobacteria</taxon>
        <taxon>Burkholderiales</taxon>
        <taxon>Comamonadaceae</taxon>
        <taxon>Lampropedia</taxon>
    </lineage>
</organism>
<protein>
    <recommendedName>
        <fullName evidence="6">Cytochrome c domain-containing protein</fullName>
    </recommendedName>
</protein>
<sequence length="999" mass="104505">MPSQLLPPASQAVTGLPEDVLHGAVVRPPAMAWDGHRYLGATLRAVRTETLAGGAGVVATVQRRHFVGVVAVSAVHARQAAEALTLQWQPMSGAQRTAALAPGEASYCWSSPERAQGAGEVVVWCTAADVVVWLPQGAGATSMVIDELAALLHVPHARIRVQCLPGGVSPQVAPDGLALVDTVADAALLSAAVHRPVCMPIAPSGRGAPLVLAHADESPAPVDAAAAATALAEDGPPPGQGWGSGWQAGTVWAVRPSLARLCAEPERAFAVAHTAVQLLYGGPQYRGGGAPLSHASADVLNAALVFAQESRAHAQACAQGQDPLTWRLALTPDGPGRVLMEQTARRSGWLQPHQDDTALSPVMSPLADGLLHGRGFAAAGLQHPGGREEWAAWVVDVHVDPVSGQVDVARVVVGHDAGQLAQPVPAIATDEAQHLALAQAMVPPPRQFDDWPAAGPLPAVSDAAPRALEAMSDAGVPAHGDAPAAPLATSPVLAWPAAAAIGNAIYDACGVRLRTAPFDPRELRDALGLAERAPAAKTSVRKRGLAWLAGSCAAVASAAAVLWPAKPPIAPVDAVDLSVFSAEAIERGRLVAAAGDCIVCHTAPGGPSNAGGLALETPFGVIYSTNITPDKETGIGRWSYTAFERAMRQGVHQDGRQLYPAFPYTAFAKMTDADIQALYGYLMSQEPVRYQPPQTRLPFPFNLRFTLAGWNWLFHDDKVYQPVPDKSLAWNRGAYLVEGAGHCAACHSPRNALGAEKSGFAHYLAGGEAEGWDAPALNRLAEAPVPWTAEELYQYLRTGYSARHGVAAGPMAPVIHGLAELAESDVSAIVTYLMDLPGSNAAVPNVAAPGVPQEAVASAPVQVQERVALRELAWYVEGERVFQNACAACHAADGGPTLFGARPLMQTNTNIHAGTPDNLIQVILHGIQNPADPALGYMPGFKEHLSEQQVEHLVRYLRAEYAADQPPWSDAALQSISRIRQQPDSHGAAPTRNALGAAP</sequence>
<dbReference type="GO" id="GO:0046872">
    <property type="term" value="F:metal ion binding"/>
    <property type="evidence" value="ECO:0007669"/>
    <property type="project" value="UniProtKB-KW"/>
</dbReference>
<gene>
    <name evidence="7" type="ORF">AAV94_06110</name>
</gene>
<dbReference type="STRING" id="1610491.AAV94_06110"/>
<name>A0A0U1Q0E8_9BURK</name>
<evidence type="ECO:0000256" key="5">
    <source>
        <dbReference type="SAM" id="MobiDB-lite"/>
    </source>
</evidence>
<dbReference type="Proteomes" id="UP000050580">
    <property type="component" value="Unassembled WGS sequence"/>
</dbReference>
<dbReference type="Pfam" id="PF13442">
    <property type="entry name" value="Cytochrome_CBB3"/>
    <property type="match status" value="1"/>
</dbReference>
<dbReference type="Pfam" id="PF00034">
    <property type="entry name" value="Cytochrom_C"/>
    <property type="match status" value="1"/>
</dbReference>
<dbReference type="SUPFAM" id="SSF46626">
    <property type="entry name" value="Cytochrome c"/>
    <property type="match status" value="3"/>
</dbReference>
<accession>A0A0U1Q0E8</accession>
<keyword evidence="1 4" id="KW-0349">Heme</keyword>
<dbReference type="InterPro" id="IPR009056">
    <property type="entry name" value="Cyt_c-like_dom"/>
</dbReference>
<dbReference type="EMBL" id="LBNQ01000021">
    <property type="protein sequence ID" value="KKW68233.1"/>
    <property type="molecule type" value="Genomic_DNA"/>
</dbReference>
<dbReference type="GO" id="GO:0016491">
    <property type="term" value="F:oxidoreductase activity"/>
    <property type="evidence" value="ECO:0007669"/>
    <property type="project" value="InterPro"/>
</dbReference>
<evidence type="ECO:0000313" key="8">
    <source>
        <dbReference type="Proteomes" id="UP000050580"/>
    </source>
</evidence>
<dbReference type="Gene3D" id="1.10.760.10">
    <property type="entry name" value="Cytochrome c-like domain"/>
    <property type="match status" value="3"/>
</dbReference>
<evidence type="ECO:0000313" key="7">
    <source>
        <dbReference type="EMBL" id="KKW68233.1"/>
    </source>
</evidence>
<dbReference type="PATRIC" id="fig|1610491.3.peg.1297"/>
<feature type="domain" description="Cytochrome c" evidence="6">
    <location>
        <begin position="873"/>
        <end position="961"/>
    </location>
</feature>
<dbReference type="InterPro" id="IPR037165">
    <property type="entry name" value="AldOxase/xan_DH_Mopterin-bd_sf"/>
</dbReference>
<evidence type="ECO:0000256" key="2">
    <source>
        <dbReference type="ARBA" id="ARBA00022723"/>
    </source>
</evidence>
<feature type="domain" description="Cytochrome c" evidence="6">
    <location>
        <begin position="728"/>
        <end position="837"/>
    </location>
</feature>
<evidence type="ECO:0000259" key="6">
    <source>
        <dbReference type="PROSITE" id="PS51007"/>
    </source>
</evidence>
<keyword evidence="3 4" id="KW-0408">Iron</keyword>
<feature type="region of interest" description="Disordered" evidence="5">
    <location>
        <begin position="979"/>
        <end position="999"/>
    </location>
</feature>
<dbReference type="PANTHER" id="PTHR35008:SF8">
    <property type="entry name" value="ALCOHOL DEHYDROGENASE CYTOCHROME C SUBUNIT"/>
    <property type="match status" value="1"/>
</dbReference>
<proteinExistence type="predicted"/>
<dbReference type="SUPFAM" id="SSF56003">
    <property type="entry name" value="Molybdenum cofactor-binding domain"/>
    <property type="match status" value="1"/>
</dbReference>